<feature type="signal peptide" evidence="2">
    <location>
        <begin position="1"/>
        <end position="15"/>
    </location>
</feature>
<dbReference type="Proteomes" id="UP000887568">
    <property type="component" value="Unplaced"/>
</dbReference>
<keyword evidence="5" id="KW-1185">Reference proteome</keyword>
<dbReference type="InterPro" id="IPR007110">
    <property type="entry name" value="Ig-like_dom"/>
</dbReference>
<keyword evidence="1" id="KW-0472">Membrane</keyword>
<dbReference type="SUPFAM" id="SSF48726">
    <property type="entry name" value="Immunoglobulin"/>
    <property type="match status" value="1"/>
</dbReference>
<organism evidence="4 5">
    <name type="scientific">Patiria miniata</name>
    <name type="common">Bat star</name>
    <name type="synonym">Asterina miniata</name>
    <dbReference type="NCBI Taxonomy" id="46514"/>
    <lineage>
        <taxon>Eukaryota</taxon>
        <taxon>Metazoa</taxon>
        <taxon>Echinodermata</taxon>
        <taxon>Eleutherozoa</taxon>
        <taxon>Asterozoa</taxon>
        <taxon>Asteroidea</taxon>
        <taxon>Valvatacea</taxon>
        <taxon>Valvatida</taxon>
        <taxon>Asterinidae</taxon>
        <taxon>Patiria</taxon>
    </lineage>
</organism>
<feature type="domain" description="Ig-like" evidence="3">
    <location>
        <begin position="131"/>
        <end position="246"/>
    </location>
</feature>
<dbReference type="AlphaFoldDB" id="A0A914ATH7"/>
<proteinExistence type="predicted"/>
<keyword evidence="2" id="KW-0732">Signal</keyword>
<reference evidence="4" key="1">
    <citation type="submission" date="2022-11" db="UniProtKB">
        <authorList>
            <consortium name="EnsemblMetazoa"/>
        </authorList>
    </citation>
    <scope>IDENTIFICATION</scope>
</reference>
<dbReference type="EnsemblMetazoa" id="XM_038210718.1">
    <property type="protein sequence ID" value="XP_038066646.1"/>
    <property type="gene ID" value="LOC119736705"/>
</dbReference>
<accession>A0A914ATH7</accession>
<evidence type="ECO:0000256" key="1">
    <source>
        <dbReference type="SAM" id="Phobius"/>
    </source>
</evidence>
<dbReference type="GeneID" id="119736705"/>
<dbReference type="PROSITE" id="PS50835">
    <property type="entry name" value="IG_LIKE"/>
    <property type="match status" value="1"/>
</dbReference>
<evidence type="ECO:0000259" key="3">
    <source>
        <dbReference type="PROSITE" id="PS50835"/>
    </source>
</evidence>
<feature type="transmembrane region" description="Helical" evidence="1">
    <location>
        <begin position="346"/>
        <end position="367"/>
    </location>
</feature>
<keyword evidence="1" id="KW-1133">Transmembrane helix</keyword>
<name>A0A914ATH7_PATMI</name>
<protein>
    <recommendedName>
        <fullName evidence="3">Ig-like domain-containing protein</fullName>
    </recommendedName>
</protein>
<sequence>MQWLSLLICCGFVLAITDGTVFLERGSRGIVPCPLVKSREISRKNVDAMFWYYGSTSDTSLLIWYSLGRVAPLPNGIPEGVYDIDNEFSLVIQNVTASNEGSYFWKLKPHLVIEEGQVEVCVKVSPRRPYPTVIGCNQDHDADTCEMRVRHDSTVHNLTCVMEQVKPAVELRWIHLFWGGKTELKASTSVWPEVLPAYTGASLRNNTFSTSASVQVTTVDGDHEVFVCKAKGVVVGKGARMRVRITKAHHTTVSHEEVQTDNPGSSLRTNTYSTSASVQVPAVDSQEACTCKATGVEGKNQRIIVRLTKTHYIQSSNNLGSTLVWADEVSPTANKPAQNRPTIPEILLGIVLIFAFIVIAGLIRLVYVQRKYIKFNRARERRPNYEMQAAV</sequence>
<dbReference type="InterPro" id="IPR036179">
    <property type="entry name" value="Ig-like_dom_sf"/>
</dbReference>
<evidence type="ECO:0000313" key="4">
    <source>
        <dbReference type="EnsemblMetazoa" id="XP_038066646.1"/>
    </source>
</evidence>
<feature type="chain" id="PRO_5037666068" description="Ig-like domain-containing protein" evidence="2">
    <location>
        <begin position="16"/>
        <end position="391"/>
    </location>
</feature>
<evidence type="ECO:0000256" key="2">
    <source>
        <dbReference type="SAM" id="SignalP"/>
    </source>
</evidence>
<dbReference type="Gene3D" id="2.60.40.10">
    <property type="entry name" value="Immunoglobulins"/>
    <property type="match status" value="1"/>
</dbReference>
<dbReference type="RefSeq" id="XP_038066646.1">
    <property type="nucleotide sequence ID" value="XM_038210718.1"/>
</dbReference>
<dbReference type="OrthoDB" id="6159398at2759"/>
<keyword evidence="1" id="KW-0812">Transmembrane</keyword>
<evidence type="ECO:0000313" key="5">
    <source>
        <dbReference type="Proteomes" id="UP000887568"/>
    </source>
</evidence>
<dbReference type="InterPro" id="IPR013783">
    <property type="entry name" value="Ig-like_fold"/>
</dbReference>